<protein>
    <submittedName>
        <fullName evidence="2">Uncharacterized protein</fullName>
    </submittedName>
</protein>
<keyword evidence="1" id="KW-0812">Transmembrane</keyword>
<accession>A0A5A7N7N1</accession>
<dbReference type="Proteomes" id="UP000324996">
    <property type="component" value="Unassembled WGS sequence"/>
</dbReference>
<name>A0A5A7N7N1_9PROT</name>
<dbReference type="AlphaFoldDB" id="A0A5A7N7N1"/>
<comment type="caution">
    <text evidence="2">The sequence shown here is derived from an EMBL/GenBank/DDBJ whole genome shotgun (WGS) entry which is preliminary data.</text>
</comment>
<organism evidence="2 3">
    <name type="scientific">Iodidimonas nitroreducens</name>
    <dbReference type="NCBI Taxonomy" id="1236968"/>
    <lineage>
        <taxon>Bacteria</taxon>
        <taxon>Pseudomonadati</taxon>
        <taxon>Pseudomonadota</taxon>
        <taxon>Alphaproteobacteria</taxon>
        <taxon>Iodidimonadales</taxon>
        <taxon>Iodidimonadaceae</taxon>
        <taxon>Iodidimonas</taxon>
    </lineage>
</organism>
<feature type="transmembrane region" description="Helical" evidence="1">
    <location>
        <begin position="12"/>
        <end position="33"/>
    </location>
</feature>
<reference evidence="2 3" key="1">
    <citation type="submission" date="2019-09" db="EMBL/GenBank/DDBJ databases">
        <title>NBRP : Genome information of microbial organism related human and environment.</title>
        <authorList>
            <person name="Hattori M."/>
            <person name="Oshima K."/>
            <person name="Inaba H."/>
            <person name="Suda W."/>
            <person name="Sakamoto M."/>
            <person name="Iino T."/>
            <person name="Kitahara M."/>
            <person name="Oshida Y."/>
            <person name="Iida T."/>
            <person name="Kudo T."/>
            <person name="Itoh T."/>
            <person name="Ohkuma M."/>
        </authorList>
    </citation>
    <scope>NUCLEOTIDE SEQUENCE [LARGE SCALE GENOMIC DNA]</scope>
    <source>
        <strain evidence="2 3">Q-1</strain>
    </source>
</reference>
<evidence type="ECO:0000313" key="2">
    <source>
        <dbReference type="EMBL" id="GER04108.1"/>
    </source>
</evidence>
<dbReference type="EMBL" id="BKCN01000008">
    <property type="protein sequence ID" value="GER04108.1"/>
    <property type="molecule type" value="Genomic_DNA"/>
</dbReference>
<gene>
    <name evidence="2" type="ORF">JCM17846_17900</name>
</gene>
<sequence>MFFDVASLEQLVLISFAIGGISMGSLVISGYYIPSFYAVFLPAMTPLIGLYLLSGQPMLGTMG</sequence>
<proteinExistence type="predicted"/>
<keyword evidence="1" id="KW-0472">Membrane</keyword>
<keyword evidence="3" id="KW-1185">Reference proteome</keyword>
<keyword evidence="1" id="KW-1133">Transmembrane helix</keyword>
<feature type="transmembrane region" description="Helical" evidence="1">
    <location>
        <begin position="39"/>
        <end position="59"/>
    </location>
</feature>
<evidence type="ECO:0000313" key="3">
    <source>
        <dbReference type="Proteomes" id="UP000324996"/>
    </source>
</evidence>
<evidence type="ECO:0000256" key="1">
    <source>
        <dbReference type="SAM" id="Phobius"/>
    </source>
</evidence>